<dbReference type="EMBL" id="CAJVPK010006132">
    <property type="protein sequence ID" value="CAG8649027.1"/>
    <property type="molecule type" value="Genomic_DNA"/>
</dbReference>
<protein>
    <submittedName>
        <fullName evidence="1">7660_t:CDS:1</fullName>
    </submittedName>
</protein>
<proteinExistence type="predicted"/>
<feature type="non-terminal residue" evidence="1">
    <location>
        <position position="110"/>
    </location>
</feature>
<comment type="caution">
    <text evidence="1">The sequence shown here is derived from an EMBL/GenBank/DDBJ whole genome shotgun (WGS) entry which is preliminary data.</text>
</comment>
<evidence type="ECO:0000313" key="1">
    <source>
        <dbReference type="EMBL" id="CAG8649027.1"/>
    </source>
</evidence>
<name>A0A9N9DPV4_9GLOM</name>
<dbReference type="OrthoDB" id="2354161at2759"/>
<accession>A0A9N9DPV4</accession>
<dbReference type="Proteomes" id="UP000789706">
    <property type="component" value="Unassembled WGS sequence"/>
</dbReference>
<gene>
    <name evidence="1" type="ORF">DEBURN_LOCUS11402</name>
</gene>
<reference evidence="1" key="1">
    <citation type="submission" date="2021-06" db="EMBL/GenBank/DDBJ databases">
        <authorList>
            <person name="Kallberg Y."/>
            <person name="Tangrot J."/>
            <person name="Rosling A."/>
        </authorList>
    </citation>
    <scope>NUCLEOTIDE SEQUENCE</scope>
    <source>
        <strain evidence="1">AZ414A</strain>
    </source>
</reference>
<organism evidence="1 2">
    <name type="scientific">Diversispora eburnea</name>
    <dbReference type="NCBI Taxonomy" id="1213867"/>
    <lineage>
        <taxon>Eukaryota</taxon>
        <taxon>Fungi</taxon>
        <taxon>Fungi incertae sedis</taxon>
        <taxon>Mucoromycota</taxon>
        <taxon>Glomeromycotina</taxon>
        <taxon>Glomeromycetes</taxon>
        <taxon>Diversisporales</taxon>
        <taxon>Diversisporaceae</taxon>
        <taxon>Diversispora</taxon>
    </lineage>
</organism>
<keyword evidence="2" id="KW-1185">Reference proteome</keyword>
<evidence type="ECO:0000313" key="2">
    <source>
        <dbReference type="Proteomes" id="UP000789706"/>
    </source>
</evidence>
<sequence>DCVIKISKFPEEKDPEAKCPICNGVHIHRGIWGDWSCLEPRSPTHPNKNRLYQYAIEYGVDPEKFSVITEAEKKRNEDTRKYHKFLTDRDRLIGEELLHHGIIKSELSTA</sequence>
<dbReference type="AlphaFoldDB" id="A0A9N9DPV4"/>